<dbReference type="InterPro" id="IPR023286">
    <property type="entry name" value="ABATE_dom_sf"/>
</dbReference>
<dbReference type="Pfam" id="PF07336">
    <property type="entry name" value="ABATE"/>
    <property type="match status" value="1"/>
</dbReference>
<proteinExistence type="predicted"/>
<feature type="domain" description="Zinc finger CGNR" evidence="1">
    <location>
        <begin position="166"/>
        <end position="207"/>
    </location>
</feature>
<sequence length="221" mass="23214">MAAGRGAYVWRFDSGRICLDLVATGPAGGTPRAREQLEGPGRLADWLTAARLVPPGTALDALDATWLTRFRELRADVDRLMSAQLTWSGGQIDPPAAQLGGPRDGNALDRVNSLAAAAPPGPRAVRGEGGALVRTLSAEPDCAGLLAVVARDAVDLLTDPVARAALRRCAGGSCHRLYLDTSRGGRRRWCSGEVCGNRERVARHRRRTADASSGTAADGSP</sequence>
<evidence type="ECO:0000313" key="4">
    <source>
        <dbReference type="Proteomes" id="UP000471648"/>
    </source>
</evidence>
<dbReference type="EMBL" id="JAAGME010000428">
    <property type="protein sequence ID" value="NEB67572.1"/>
    <property type="molecule type" value="Genomic_DNA"/>
</dbReference>
<organism evidence="3 4">
    <name type="scientific">Streptomyces microflavus</name>
    <name type="common">Streptomyces lipmanii</name>
    <dbReference type="NCBI Taxonomy" id="1919"/>
    <lineage>
        <taxon>Bacteria</taxon>
        <taxon>Bacillati</taxon>
        <taxon>Actinomycetota</taxon>
        <taxon>Actinomycetes</taxon>
        <taxon>Kitasatosporales</taxon>
        <taxon>Streptomycetaceae</taxon>
        <taxon>Streptomyces</taxon>
    </lineage>
</organism>
<evidence type="ECO:0000313" key="2">
    <source>
        <dbReference type="EMBL" id="MER0426715.1"/>
    </source>
</evidence>
<gene>
    <name evidence="2" type="ORF">ABR748_21165</name>
    <name evidence="3" type="ORF">G3I39_11000</name>
</gene>
<evidence type="ECO:0000313" key="5">
    <source>
        <dbReference type="Proteomes" id="UP001456562"/>
    </source>
</evidence>
<dbReference type="SUPFAM" id="SSF160904">
    <property type="entry name" value="Jann2411-like"/>
    <property type="match status" value="1"/>
</dbReference>
<dbReference type="Pfam" id="PF11706">
    <property type="entry name" value="zf-CGNR"/>
    <property type="match status" value="1"/>
</dbReference>
<accession>A0A6N9V7Y3</accession>
<dbReference type="PANTHER" id="PTHR35525">
    <property type="entry name" value="BLL6575 PROTEIN"/>
    <property type="match status" value="1"/>
</dbReference>
<keyword evidence="5" id="KW-1185">Reference proteome</keyword>
<dbReference type="Proteomes" id="UP000471648">
    <property type="component" value="Unassembled WGS sequence"/>
</dbReference>
<dbReference type="EMBL" id="JBEJUE010000018">
    <property type="protein sequence ID" value="MER0426715.1"/>
    <property type="molecule type" value="Genomic_DNA"/>
</dbReference>
<protein>
    <submittedName>
        <fullName evidence="3">CGNR zinc finger domain-containing protein</fullName>
    </submittedName>
</protein>
<dbReference type="AlphaFoldDB" id="A0A6N9V7Y3"/>
<evidence type="ECO:0000313" key="3">
    <source>
        <dbReference type="EMBL" id="NEB67572.1"/>
    </source>
</evidence>
<reference evidence="3 4" key="1">
    <citation type="submission" date="2020-01" db="EMBL/GenBank/DDBJ databases">
        <title>Insect and environment-associated Actinomycetes.</title>
        <authorList>
            <person name="Currrie C."/>
            <person name="Chevrette M."/>
            <person name="Carlson C."/>
            <person name="Stubbendieck R."/>
            <person name="Wendt-Pienkowski E."/>
        </authorList>
    </citation>
    <scope>NUCLEOTIDE SEQUENCE [LARGE SCALE GENOMIC DNA]</scope>
    <source>
        <strain evidence="3 4">SID14438</strain>
    </source>
</reference>
<dbReference type="InterPro" id="IPR021005">
    <property type="entry name" value="Znf_CGNR"/>
</dbReference>
<evidence type="ECO:0000259" key="1">
    <source>
        <dbReference type="Pfam" id="PF11706"/>
    </source>
</evidence>
<comment type="caution">
    <text evidence="3">The sequence shown here is derived from an EMBL/GenBank/DDBJ whole genome shotgun (WGS) entry which is preliminary data.</text>
</comment>
<name>A0A6N9V7Y3_STRMI</name>
<dbReference type="Gene3D" id="1.10.3300.10">
    <property type="entry name" value="Jann2411-like domain"/>
    <property type="match status" value="1"/>
</dbReference>
<reference evidence="2 5" key="2">
    <citation type="submission" date="2024-01" db="EMBL/GenBank/DDBJ databases">
        <title>Metagenomic exploration of the rhizosphere soil microbial community and their significance in facilitating the development of wild simulated ginseng.</title>
        <authorList>
            <person name="Huang J."/>
        </authorList>
    </citation>
    <scope>NUCLEOTIDE SEQUENCE [LARGE SCALE GENOMIC DNA]</scope>
    <source>
        <strain evidence="2 5">WY141</strain>
    </source>
</reference>
<dbReference type="RefSeq" id="WP_164357062.1">
    <property type="nucleotide sequence ID" value="NZ_CP108360.1"/>
</dbReference>
<dbReference type="InterPro" id="IPR010852">
    <property type="entry name" value="ABATE"/>
</dbReference>
<dbReference type="PANTHER" id="PTHR35525:SF3">
    <property type="entry name" value="BLL6575 PROTEIN"/>
    <property type="match status" value="1"/>
</dbReference>
<dbReference type="Proteomes" id="UP001456562">
    <property type="component" value="Unassembled WGS sequence"/>
</dbReference>